<evidence type="ECO:0000313" key="3">
    <source>
        <dbReference type="Proteomes" id="UP000051530"/>
    </source>
</evidence>
<dbReference type="EMBL" id="LGUB01000116">
    <property type="protein sequence ID" value="KRH94212.1"/>
    <property type="molecule type" value="Genomic_DNA"/>
</dbReference>
<sequence length="323" mass="37397">MVALAPCTDEEVILLKENPSLFEILTQKNEKIKMQNLIADAVNQNKENAVNPFIERWNQSDENNETMNPLNKIARPFALSSFLKTGFCLPTLYNELSGYILKDWLFSSLYIVKLDKLYSKITSLDYKNGNELYLLHFYGSVADIYQVAGRNVSYDRKRTKSQINERDTTRSPLNERDTTRSPLKYNDPYNRSPLKYLESHDLTVDSVQSFSYLLKERALILEKNTAHHVKGHIEFYNEKNTDDHMEHSIWDQNEKKSNDHKVKQATQAMHEDSTQAIQENLTQEDSSQKGFNDSSDQSKTPQENSKDQQKMTDSVKIPLEPNS</sequence>
<keyword evidence="3" id="KW-1185">Reference proteome</keyword>
<feature type="compositionally biased region" description="Basic and acidic residues" evidence="1">
    <location>
        <begin position="163"/>
        <end position="179"/>
    </location>
</feature>
<evidence type="ECO:0000313" key="2">
    <source>
        <dbReference type="EMBL" id="KRH94212.1"/>
    </source>
</evidence>
<protein>
    <submittedName>
        <fullName evidence="2">Uncharacterized protein</fullName>
    </submittedName>
</protein>
<organism evidence="2 3">
    <name type="scientific">Pseudoloma neurophilia</name>
    <dbReference type="NCBI Taxonomy" id="146866"/>
    <lineage>
        <taxon>Eukaryota</taxon>
        <taxon>Fungi</taxon>
        <taxon>Fungi incertae sedis</taxon>
        <taxon>Microsporidia</taxon>
        <taxon>Pseudoloma</taxon>
    </lineage>
</organism>
<feature type="compositionally biased region" description="Basic and acidic residues" evidence="1">
    <location>
        <begin position="252"/>
        <end position="262"/>
    </location>
</feature>
<name>A0A0R0M3W7_9MICR</name>
<accession>A0A0R0M3W7</accession>
<evidence type="ECO:0000256" key="1">
    <source>
        <dbReference type="SAM" id="MobiDB-lite"/>
    </source>
</evidence>
<comment type="caution">
    <text evidence="2">The sequence shown here is derived from an EMBL/GenBank/DDBJ whole genome shotgun (WGS) entry which is preliminary data.</text>
</comment>
<dbReference type="Proteomes" id="UP000051530">
    <property type="component" value="Unassembled WGS sequence"/>
</dbReference>
<reference evidence="2 3" key="1">
    <citation type="submission" date="2015-07" db="EMBL/GenBank/DDBJ databases">
        <title>The genome of Pseudoloma neurophilia, a relevant intracellular parasite of the zebrafish.</title>
        <authorList>
            <person name="Ndikumana S."/>
            <person name="Pelin A."/>
            <person name="Sanders J."/>
            <person name="Corradi N."/>
        </authorList>
    </citation>
    <scope>NUCLEOTIDE SEQUENCE [LARGE SCALE GENOMIC DNA]</scope>
    <source>
        <strain evidence="2 3">MK1</strain>
    </source>
</reference>
<dbReference type="AlphaFoldDB" id="A0A0R0M3W7"/>
<dbReference type="VEuPathDB" id="MicrosporidiaDB:M153_3380007005"/>
<feature type="region of interest" description="Disordered" evidence="1">
    <location>
        <begin position="252"/>
        <end position="323"/>
    </location>
</feature>
<feature type="compositionally biased region" description="Polar residues" evidence="1">
    <location>
        <begin position="274"/>
        <end position="303"/>
    </location>
</feature>
<feature type="region of interest" description="Disordered" evidence="1">
    <location>
        <begin position="156"/>
        <end position="190"/>
    </location>
</feature>
<gene>
    <name evidence="2" type="ORF">M153_3380007005</name>
</gene>
<proteinExistence type="predicted"/>